<sequence>MGRWRGDGVDAQRIVSSAAGAYVRGFDHEAPVSPCGNDDKALRRGRRVHAGRG</sequence>
<evidence type="ECO:0000313" key="3">
    <source>
        <dbReference type="Proteomes" id="UP000007842"/>
    </source>
</evidence>
<name>G8X1K3_STREN</name>
<dbReference type="Proteomes" id="UP000007842">
    <property type="component" value="Chromosome"/>
</dbReference>
<dbReference type="HOGENOM" id="CLU_3066564_0_0_11"/>
<keyword evidence="3" id="KW-1185">Reference proteome</keyword>
<dbReference type="KEGG" id="scy:SCATT_01610"/>
<feature type="compositionally biased region" description="Basic residues" evidence="1">
    <location>
        <begin position="43"/>
        <end position="53"/>
    </location>
</feature>
<feature type="region of interest" description="Disordered" evidence="1">
    <location>
        <begin position="34"/>
        <end position="53"/>
    </location>
</feature>
<dbReference type="PATRIC" id="fig|1003195.29.peg.158"/>
<dbReference type="AlphaFoldDB" id="G8X1K3"/>
<dbReference type="EMBL" id="CP003219">
    <property type="protein sequence ID" value="AEW92532.1"/>
    <property type="molecule type" value="Genomic_DNA"/>
</dbReference>
<evidence type="ECO:0000313" key="2">
    <source>
        <dbReference type="EMBL" id="AEW92532.1"/>
    </source>
</evidence>
<accession>G8X1K3</accession>
<gene>
    <name evidence="2" type="ordered locus">SCATT_01610</name>
</gene>
<protein>
    <submittedName>
        <fullName evidence="2">Uncharacterized protein</fullName>
    </submittedName>
</protein>
<organism evidence="2 3">
    <name type="scientific">Streptantibioticus cattleyicolor (strain ATCC 35852 / DSM 46488 / JCM 4925 / NBRC 14057 / NRRL 8057)</name>
    <name type="common">Streptomyces cattleya</name>
    <dbReference type="NCBI Taxonomy" id="1003195"/>
    <lineage>
        <taxon>Bacteria</taxon>
        <taxon>Bacillati</taxon>
        <taxon>Actinomycetota</taxon>
        <taxon>Actinomycetes</taxon>
        <taxon>Kitasatosporales</taxon>
        <taxon>Streptomycetaceae</taxon>
        <taxon>Streptantibioticus</taxon>
    </lineage>
</organism>
<proteinExistence type="predicted"/>
<evidence type="ECO:0000256" key="1">
    <source>
        <dbReference type="SAM" id="MobiDB-lite"/>
    </source>
</evidence>
<dbReference type="STRING" id="1003195.SCATT_01610"/>
<reference evidence="3" key="1">
    <citation type="submission" date="2011-12" db="EMBL/GenBank/DDBJ databases">
        <title>Complete genome sequence of Streptomyces cattleya strain DSM 46488.</title>
        <authorList>
            <person name="Ou H.-Y."/>
            <person name="Li P."/>
            <person name="Zhao C."/>
            <person name="O'Hagan D."/>
            <person name="Deng Z."/>
        </authorList>
    </citation>
    <scope>NUCLEOTIDE SEQUENCE [LARGE SCALE GENOMIC DNA]</scope>
    <source>
        <strain evidence="3">ATCC 35852 / DSM 46488 / JCM 4925 / NBRC 14057 / NRRL 8057</strain>
    </source>
</reference>